<gene>
    <name evidence="1" type="ORF">L1987_78795</name>
</gene>
<dbReference type="Proteomes" id="UP001056120">
    <property type="component" value="Linkage Group LG26"/>
</dbReference>
<comment type="caution">
    <text evidence="1">The sequence shown here is derived from an EMBL/GenBank/DDBJ whole genome shotgun (WGS) entry which is preliminary data.</text>
</comment>
<sequence length="294" mass="32821">MLTCHNQLDNKLPTEFGNLVNLKSLDLSYNFIDGGIPNSFSNMSSLISLNLSHNNLSGHPYSHVSRLSGGEPPLPTPENEHKRHLDAGGVLIAVLVLVCCMLLWWLLKKEDIAKQMEIQVAEEGGDGGGKLVYFEGGVEFTVDDLLCANVEMMGKGSYGTVYKATLVGEDHLVVKRLRDGIIKNEDEFQNEVNSIGRIRHENLLAMRAYYLGPNGEKLLVFDYMPKGSLASFLHVREPDALVNWQTRMTIMKGITRGLLNLHPHHNIVHGKLTSNNILLDNDLNPKITYYGLSW</sequence>
<reference evidence="2" key="1">
    <citation type="journal article" date="2022" name="Mol. Ecol. Resour.">
        <title>The genomes of chicory, endive, great burdock and yacon provide insights into Asteraceae palaeo-polyploidization history and plant inulin production.</title>
        <authorList>
            <person name="Fan W."/>
            <person name="Wang S."/>
            <person name="Wang H."/>
            <person name="Wang A."/>
            <person name="Jiang F."/>
            <person name="Liu H."/>
            <person name="Zhao H."/>
            <person name="Xu D."/>
            <person name="Zhang Y."/>
        </authorList>
    </citation>
    <scope>NUCLEOTIDE SEQUENCE [LARGE SCALE GENOMIC DNA]</scope>
    <source>
        <strain evidence="2">cv. Yunnan</strain>
    </source>
</reference>
<keyword evidence="2" id="KW-1185">Reference proteome</keyword>
<proteinExistence type="predicted"/>
<evidence type="ECO:0000313" key="1">
    <source>
        <dbReference type="EMBL" id="KAI3695793.1"/>
    </source>
</evidence>
<name>A0ACB8ZEQ8_9ASTR</name>
<accession>A0ACB8ZEQ8</accession>
<protein>
    <submittedName>
        <fullName evidence="1">Uncharacterized protein</fullName>
    </submittedName>
</protein>
<organism evidence="1 2">
    <name type="scientific">Smallanthus sonchifolius</name>
    <dbReference type="NCBI Taxonomy" id="185202"/>
    <lineage>
        <taxon>Eukaryota</taxon>
        <taxon>Viridiplantae</taxon>
        <taxon>Streptophyta</taxon>
        <taxon>Embryophyta</taxon>
        <taxon>Tracheophyta</taxon>
        <taxon>Spermatophyta</taxon>
        <taxon>Magnoliopsida</taxon>
        <taxon>eudicotyledons</taxon>
        <taxon>Gunneridae</taxon>
        <taxon>Pentapetalae</taxon>
        <taxon>asterids</taxon>
        <taxon>campanulids</taxon>
        <taxon>Asterales</taxon>
        <taxon>Asteraceae</taxon>
        <taxon>Asteroideae</taxon>
        <taxon>Heliantheae alliance</taxon>
        <taxon>Millerieae</taxon>
        <taxon>Smallanthus</taxon>
    </lineage>
</organism>
<reference evidence="1 2" key="2">
    <citation type="journal article" date="2022" name="Mol. Ecol. Resour.">
        <title>The genomes of chicory, endive, great burdock and yacon provide insights into Asteraceae paleo-polyploidization history and plant inulin production.</title>
        <authorList>
            <person name="Fan W."/>
            <person name="Wang S."/>
            <person name="Wang H."/>
            <person name="Wang A."/>
            <person name="Jiang F."/>
            <person name="Liu H."/>
            <person name="Zhao H."/>
            <person name="Xu D."/>
            <person name="Zhang Y."/>
        </authorList>
    </citation>
    <scope>NUCLEOTIDE SEQUENCE [LARGE SCALE GENOMIC DNA]</scope>
    <source>
        <strain evidence="2">cv. Yunnan</strain>
        <tissue evidence="1">Leaves</tissue>
    </source>
</reference>
<evidence type="ECO:0000313" key="2">
    <source>
        <dbReference type="Proteomes" id="UP001056120"/>
    </source>
</evidence>
<dbReference type="EMBL" id="CM042043">
    <property type="protein sequence ID" value="KAI3695793.1"/>
    <property type="molecule type" value="Genomic_DNA"/>
</dbReference>